<comment type="caution">
    <text evidence="6">The sequence shown here is derived from an EMBL/GenBank/DDBJ whole genome shotgun (WGS) entry which is preliminary data.</text>
</comment>
<evidence type="ECO:0000259" key="5">
    <source>
        <dbReference type="Pfam" id="PF00892"/>
    </source>
</evidence>
<gene>
    <name evidence="6" type="ORF">AO440_002004</name>
</gene>
<dbReference type="VEuPathDB" id="FungiDB:GWK60_H02321"/>
<dbReference type="InterPro" id="IPR000620">
    <property type="entry name" value="EamA_dom"/>
</dbReference>
<dbReference type="PANTHER" id="PTHR22911:SF6">
    <property type="entry name" value="SOLUTE CARRIER FAMILY 35 MEMBER G1"/>
    <property type="match status" value="1"/>
</dbReference>
<protein>
    <submittedName>
        <fullName evidence="6">Putative membrane protein</fullName>
    </submittedName>
</protein>
<dbReference type="PANTHER" id="PTHR22911">
    <property type="entry name" value="ACYL-MALONYL CONDENSING ENZYME-RELATED"/>
    <property type="match status" value="1"/>
</dbReference>
<dbReference type="PhylomeDB" id="A0A0W0CUN1"/>
<dbReference type="VEuPathDB" id="FungiDB:GVI51_H02299"/>
<dbReference type="AlphaFoldDB" id="A0A0W0CUN1"/>
<dbReference type="VEuPathDB" id="FungiDB:B1J91_H02519g"/>
<dbReference type="VEuPathDB" id="FungiDB:GW608_H02299"/>
<name>A0A0W0CUN1_CANGB</name>
<reference evidence="6 7" key="1">
    <citation type="submission" date="2015-10" db="EMBL/GenBank/DDBJ databases">
        <title>Draft genomes sequences of Candida glabrata isolates 1A, 1B, 2A, 2B, 3A and 3B.</title>
        <authorList>
            <person name="Haavelsrud O.E."/>
            <person name="Gaustad P."/>
        </authorList>
    </citation>
    <scope>NUCLEOTIDE SEQUENCE [LARGE SCALE GENOMIC DNA]</scope>
    <source>
        <strain evidence="6">910700640</strain>
    </source>
</reference>
<dbReference type="VEuPathDB" id="FungiDB:CAGL0H02519g"/>
<comment type="subcellular location">
    <subcellularLocation>
        <location evidence="1">Membrane</location>
        <topology evidence="1">Multi-pass membrane protein</topology>
    </subcellularLocation>
</comment>
<dbReference type="OMA" id="WYSMMYI"/>
<sequence>MADASKTIVKESDFEINDGNDASSAGSATEAGMVARLNQEYLKPNVGLIFLIVSQLFNSLMVVSTKVLELDREGLEPDEPSIQPLQILLVRMIITYIGTLIYMKINSSSIEYVPFGNPAVRPWLIMRGAMGFFGVFGMYFSLMYLTISDAVLITFLAPSVTIILAWIILRESFSKAEGIGSFVSLAGVVLIVRPTFLFGNPTTSDGDIDETTDPHKRLIATLVALWGVVGISSVWIIIRYIGKRAHAIINVSYFSLITGLIALFGILFVPSVHFQTPRTLKQWLLFANLGICGFCHQLLLTIGIQKERAGRGTLMSYTNLIYAVFWDVLLFGHWPSFWSICGMILITGSTLYIVKMKANDAKPQAVNNNSIQTEFDLEDLSSVR</sequence>
<feature type="domain" description="EamA" evidence="5">
    <location>
        <begin position="220"/>
        <end position="354"/>
    </location>
</feature>
<dbReference type="EMBL" id="LLZZ01000120">
    <property type="protein sequence ID" value="KTB03306.1"/>
    <property type="molecule type" value="Genomic_DNA"/>
</dbReference>
<evidence type="ECO:0000256" key="3">
    <source>
        <dbReference type="ARBA" id="ARBA00022989"/>
    </source>
</evidence>
<keyword evidence="4" id="KW-0472">Membrane</keyword>
<organism evidence="6 7">
    <name type="scientific">Candida glabrata</name>
    <name type="common">Yeast</name>
    <name type="synonym">Torulopsis glabrata</name>
    <dbReference type="NCBI Taxonomy" id="5478"/>
    <lineage>
        <taxon>Eukaryota</taxon>
        <taxon>Fungi</taxon>
        <taxon>Dikarya</taxon>
        <taxon>Ascomycota</taxon>
        <taxon>Saccharomycotina</taxon>
        <taxon>Saccharomycetes</taxon>
        <taxon>Saccharomycetales</taxon>
        <taxon>Saccharomycetaceae</taxon>
        <taxon>Nakaseomyces</taxon>
    </lineage>
</organism>
<evidence type="ECO:0000256" key="1">
    <source>
        <dbReference type="ARBA" id="ARBA00004141"/>
    </source>
</evidence>
<dbReference type="Proteomes" id="UP000054886">
    <property type="component" value="Unassembled WGS sequence"/>
</dbReference>
<dbReference type="SUPFAM" id="SSF103481">
    <property type="entry name" value="Multidrug resistance efflux transporter EmrE"/>
    <property type="match status" value="2"/>
</dbReference>
<keyword evidence="3" id="KW-1133">Transmembrane helix</keyword>
<evidence type="ECO:0000313" key="7">
    <source>
        <dbReference type="Proteomes" id="UP000054886"/>
    </source>
</evidence>
<dbReference type="OrthoDB" id="306876at2759"/>
<accession>A0A0W0CUN1</accession>
<keyword evidence="2" id="KW-0812">Transmembrane</keyword>
<dbReference type="InterPro" id="IPR037185">
    <property type="entry name" value="EmrE-like"/>
</dbReference>
<evidence type="ECO:0000313" key="6">
    <source>
        <dbReference type="EMBL" id="KTB03306.1"/>
    </source>
</evidence>
<evidence type="ECO:0000256" key="4">
    <source>
        <dbReference type="ARBA" id="ARBA00023136"/>
    </source>
</evidence>
<feature type="domain" description="EamA" evidence="5">
    <location>
        <begin position="81"/>
        <end position="192"/>
    </location>
</feature>
<evidence type="ECO:0000256" key="2">
    <source>
        <dbReference type="ARBA" id="ARBA00022692"/>
    </source>
</evidence>
<proteinExistence type="predicted"/>
<dbReference type="Pfam" id="PF00892">
    <property type="entry name" value="EamA"/>
    <property type="match status" value="2"/>
</dbReference>
<dbReference type="GO" id="GO:0016020">
    <property type="term" value="C:membrane"/>
    <property type="evidence" value="ECO:0007669"/>
    <property type="project" value="UniProtKB-SubCell"/>
</dbReference>